<keyword evidence="5" id="KW-1185">Reference proteome</keyword>
<keyword evidence="2 4" id="KW-0418">Kinase</keyword>
<evidence type="ECO:0000256" key="2">
    <source>
        <dbReference type="ARBA" id="ARBA00022777"/>
    </source>
</evidence>
<dbReference type="InterPro" id="IPR011611">
    <property type="entry name" value="PfkB_dom"/>
</dbReference>
<dbReference type="PANTHER" id="PTHR10584">
    <property type="entry name" value="SUGAR KINASE"/>
    <property type="match status" value="1"/>
</dbReference>
<dbReference type="Gene3D" id="3.40.1190.20">
    <property type="match status" value="1"/>
</dbReference>
<dbReference type="PROSITE" id="PS00584">
    <property type="entry name" value="PFKB_KINASES_2"/>
    <property type="match status" value="1"/>
</dbReference>
<sequence>MGLTMITSASNCDVLVAGEYFCDLIFSGLGDAPRLGAEHFATGLSIVPGGTYNIALAATRLGLATRWCCDFGSDIFSTHVLDQARIDGLDLRGFRLIDGPLPRVSAAFSGDGERGFISYSAPEPRPPDLSCLRLHRPNWLLQTFRFEPDWIEFVHIARQQGASVFLDCRDGDFTLDTPGVRELLALADVFSPNAEEAMALAGTRDLDRAVALLAERVPVLLVKRGAEGALLVTGKDTTEIAPPSVEVVDTIGAGDAFNAGFVFGMVNGAGLAAATRLAVACGALSTTGTGSRACPTAEELARFAPMPAGAWAIGPRPDRPAATGTTN</sequence>
<gene>
    <name evidence="4" type="ORF">GCM10010862_36280</name>
</gene>
<dbReference type="EMBL" id="BSNS01000020">
    <property type="protein sequence ID" value="GLQ56369.1"/>
    <property type="molecule type" value="Genomic_DNA"/>
</dbReference>
<comment type="caution">
    <text evidence="4">The sequence shown here is derived from an EMBL/GenBank/DDBJ whole genome shotgun (WGS) entry which is preliminary data.</text>
</comment>
<dbReference type="InterPro" id="IPR029056">
    <property type="entry name" value="Ribokinase-like"/>
</dbReference>
<reference evidence="5" key="1">
    <citation type="journal article" date="2019" name="Int. J. Syst. Evol. Microbiol.">
        <title>The Global Catalogue of Microorganisms (GCM) 10K type strain sequencing project: providing services to taxonomists for standard genome sequencing and annotation.</title>
        <authorList>
            <consortium name="The Broad Institute Genomics Platform"/>
            <consortium name="The Broad Institute Genome Sequencing Center for Infectious Disease"/>
            <person name="Wu L."/>
            <person name="Ma J."/>
        </authorList>
    </citation>
    <scope>NUCLEOTIDE SEQUENCE [LARGE SCALE GENOMIC DNA]</scope>
    <source>
        <strain evidence="5">NBRC 112416</strain>
    </source>
</reference>
<dbReference type="SUPFAM" id="SSF53613">
    <property type="entry name" value="Ribokinase-like"/>
    <property type="match status" value="1"/>
</dbReference>
<dbReference type="Proteomes" id="UP001156691">
    <property type="component" value="Unassembled WGS sequence"/>
</dbReference>
<organism evidence="4 5">
    <name type="scientific">Devosia nitrariae</name>
    <dbReference type="NCBI Taxonomy" id="2071872"/>
    <lineage>
        <taxon>Bacteria</taxon>
        <taxon>Pseudomonadati</taxon>
        <taxon>Pseudomonadota</taxon>
        <taxon>Alphaproteobacteria</taxon>
        <taxon>Hyphomicrobiales</taxon>
        <taxon>Devosiaceae</taxon>
        <taxon>Devosia</taxon>
    </lineage>
</organism>
<protein>
    <submittedName>
        <fullName evidence="4">Sugar kinase</fullName>
    </submittedName>
</protein>
<dbReference type="GO" id="GO:0016301">
    <property type="term" value="F:kinase activity"/>
    <property type="evidence" value="ECO:0007669"/>
    <property type="project" value="UniProtKB-KW"/>
</dbReference>
<evidence type="ECO:0000313" key="5">
    <source>
        <dbReference type="Proteomes" id="UP001156691"/>
    </source>
</evidence>
<keyword evidence="1" id="KW-0808">Transferase</keyword>
<evidence type="ECO:0000259" key="3">
    <source>
        <dbReference type="Pfam" id="PF00294"/>
    </source>
</evidence>
<proteinExistence type="predicted"/>
<feature type="domain" description="Carbohydrate kinase PfkB" evidence="3">
    <location>
        <begin position="47"/>
        <end position="294"/>
    </location>
</feature>
<evidence type="ECO:0000256" key="1">
    <source>
        <dbReference type="ARBA" id="ARBA00022679"/>
    </source>
</evidence>
<dbReference type="PANTHER" id="PTHR10584:SF167">
    <property type="entry name" value="PFKB DOMAIN PROTEIN"/>
    <property type="match status" value="1"/>
</dbReference>
<accession>A0ABQ5W9B0</accession>
<evidence type="ECO:0000313" key="4">
    <source>
        <dbReference type="EMBL" id="GLQ56369.1"/>
    </source>
</evidence>
<dbReference type="Pfam" id="PF00294">
    <property type="entry name" value="PfkB"/>
    <property type="match status" value="1"/>
</dbReference>
<name>A0ABQ5W9B0_9HYPH</name>
<dbReference type="InterPro" id="IPR002173">
    <property type="entry name" value="Carboh/pur_kinase_PfkB_CS"/>
</dbReference>